<protein>
    <recommendedName>
        <fullName evidence="3">Integrase</fullName>
    </recommendedName>
</protein>
<evidence type="ECO:0008006" key="3">
    <source>
        <dbReference type="Google" id="ProtNLM"/>
    </source>
</evidence>
<reference evidence="1 2" key="1">
    <citation type="submission" date="2018-06" db="EMBL/GenBank/DDBJ databases">
        <title>Genomic Encyclopedia of Type Strains, Phase IV (KMG-IV): sequencing the most valuable type-strain genomes for metagenomic binning, comparative biology and taxonomic classification.</title>
        <authorList>
            <person name="Goeker M."/>
        </authorList>
    </citation>
    <scope>NUCLEOTIDE SEQUENCE [LARGE SCALE GENOMIC DNA]</scope>
    <source>
        <strain evidence="1 2">DSM 30166</strain>
    </source>
</reference>
<dbReference type="AlphaFoldDB" id="A0A366IDY1"/>
<dbReference type="Proteomes" id="UP000253046">
    <property type="component" value="Unassembled WGS sequence"/>
</dbReference>
<accession>A0A366IDY1</accession>
<evidence type="ECO:0000313" key="1">
    <source>
        <dbReference type="EMBL" id="RBP67658.1"/>
    </source>
</evidence>
<dbReference type="EMBL" id="QNRY01000001">
    <property type="protein sequence ID" value="RBP67658.1"/>
    <property type="molecule type" value="Genomic_DNA"/>
</dbReference>
<proteinExistence type="predicted"/>
<name>A0A366IDY1_9GAMM</name>
<gene>
    <name evidence="1" type="ORF">DES54_101178</name>
</gene>
<keyword evidence="2" id="KW-1185">Reference proteome</keyword>
<sequence length="29" mass="3395">MKVLLGHKNQSMTDMYNDDRGKEWITIAV</sequence>
<comment type="caution">
    <text evidence="1">The sequence shown here is derived from an EMBL/GenBank/DDBJ whole genome shotgun (WGS) entry which is preliminary data.</text>
</comment>
<evidence type="ECO:0000313" key="2">
    <source>
        <dbReference type="Proteomes" id="UP000253046"/>
    </source>
</evidence>
<organism evidence="1 2">
    <name type="scientific">Brenneria salicis ATCC 15712 = DSM 30166</name>
    <dbReference type="NCBI Taxonomy" id="714314"/>
    <lineage>
        <taxon>Bacteria</taxon>
        <taxon>Pseudomonadati</taxon>
        <taxon>Pseudomonadota</taxon>
        <taxon>Gammaproteobacteria</taxon>
        <taxon>Enterobacterales</taxon>
        <taxon>Pectobacteriaceae</taxon>
        <taxon>Brenneria</taxon>
    </lineage>
</organism>